<dbReference type="RefSeq" id="WP_084372710.1">
    <property type="nucleotide sequence ID" value="NZ_FWYF01000002.1"/>
</dbReference>
<dbReference type="CDD" id="cd00311">
    <property type="entry name" value="TIM"/>
    <property type="match status" value="1"/>
</dbReference>
<dbReference type="EMBL" id="FWYF01000002">
    <property type="protein sequence ID" value="SMD34485.1"/>
    <property type="molecule type" value="Genomic_DNA"/>
</dbReference>
<evidence type="ECO:0000256" key="8">
    <source>
        <dbReference type="RuleBase" id="RU363013"/>
    </source>
</evidence>
<dbReference type="InterPro" id="IPR000652">
    <property type="entry name" value="Triosephosphate_isomerase"/>
</dbReference>
<feature type="binding site" evidence="7">
    <location>
        <begin position="235"/>
        <end position="236"/>
    </location>
    <ligand>
        <name>substrate</name>
    </ligand>
</feature>
<dbReference type="EC" id="5.3.1.1" evidence="7 8"/>
<comment type="function">
    <text evidence="7">Involved in the gluconeogenesis. Catalyzes stereospecifically the conversion of dihydroxyacetone phosphate (DHAP) to D-glyceraldehyde-3-phosphate (G3P).</text>
</comment>
<comment type="catalytic activity">
    <reaction evidence="7 8">
        <text>D-glyceraldehyde 3-phosphate = dihydroxyacetone phosphate</text>
        <dbReference type="Rhea" id="RHEA:18585"/>
        <dbReference type="ChEBI" id="CHEBI:57642"/>
        <dbReference type="ChEBI" id="CHEBI:59776"/>
        <dbReference type="EC" id="5.3.1.1"/>
    </reaction>
</comment>
<keyword evidence="3 7" id="KW-0312">Gluconeogenesis</keyword>
<dbReference type="AlphaFoldDB" id="A0A1W2GCV5"/>
<evidence type="ECO:0000256" key="3">
    <source>
        <dbReference type="ARBA" id="ARBA00022432"/>
    </source>
</evidence>
<dbReference type="OrthoDB" id="9809429at2"/>
<dbReference type="GO" id="GO:0006094">
    <property type="term" value="P:gluconeogenesis"/>
    <property type="evidence" value="ECO:0007669"/>
    <property type="project" value="UniProtKB-UniRule"/>
</dbReference>
<evidence type="ECO:0000256" key="5">
    <source>
        <dbReference type="ARBA" id="ARBA00023152"/>
    </source>
</evidence>
<comment type="similarity">
    <text evidence="2 7 8">Belongs to the triosephosphate isomerase family.</text>
</comment>
<dbReference type="Proteomes" id="UP000192472">
    <property type="component" value="Unassembled WGS sequence"/>
</dbReference>
<dbReference type="NCBIfam" id="TIGR00419">
    <property type="entry name" value="tim"/>
    <property type="match status" value="1"/>
</dbReference>
<evidence type="ECO:0000256" key="6">
    <source>
        <dbReference type="ARBA" id="ARBA00023235"/>
    </source>
</evidence>
<evidence type="ECO:0000313" key="9">
    <source>
        <dbReference type="EMBL" id="SMD34485.1"/>
    </source>
</evidence>
<dbReference type="GO" id="GO:0005829">
    <property type="term" value="C:cytosol"/>
    <property type="evidence" value="ECO:0007669"/>
    <property type="project" value="TreeGrafter"/>
</dbReference>
<name>A0A1W2GCV5_REIFA</name>
<dbReference type="UniPathway" id="UPA00138"/>
<proteinExistence type="inferred from homology"/>
<feature type="binding site" evidence="7">
    <location>
        <position position="214"/>
    </location>
    <ligand>
        <name>substrate</name>
    </ligand>
</feature>
<dbReference type="GO" id="GO:0004807">
    <property type="term" value="F:triose-phosphate isomerase activity"/>
    <property type="evidence" value="ECO:0007669"/>
    <property type="project" value="UniProtKB-UniRule"/>
</dbReference>
<feature type="active site" description="Electrophile" evidence="7">
    <location>
        <position position="96"/>
    </location>
</feature>
<dbReference type="FunFam" id="3.20.20.70:FF:000016">
    <property type="entry name" value="Triosephosphate isomerase"/>
    <property type="match status" value="1"/>
</dbReference>
<dbReference type="PROSITE" id="PS51440">
    <property type="entry name" value="TIM_2"/>
    <property type="match status" value="1"/>
</dbReference>
<reference evidence="9 10" key="1">
    <citation type="submission" date="2017-04" db="EMBL/GenBank/DDBJ databases">
        <authorList>
            <person name="Afonso C.L."/>
            <person name="Miller P.J."/>
            <person name="Scott M.A."/>
            <person name="Spackman E."/>
            <person name="Goraichik I."/>
            <person name="Dimitrov K.M."/>
            <person name="Suarez D.L."/>
            <person name="Swayne D.E."/>
        </authorList>
    </citation>
    <scope>NUCLEOTIDE SEQUENCE [LARGE SCALE GENOMIC DNA]</scope>
    <source>
        <strain evidence="9 10">DSM 26133</strain>
    </source>
</reference>
<feature type="binding site" evidence="7">
    <location>
        <begin position="9"/>
        <end position="11"/>
    </location>
    <ligand>
        <name>substrate</name>
    </ligand>
</feature>
<comment type="pathway">
    <text evidence="7 8">Carbohydrate biosynthesis; gluconeogenesis.</text>
</comment>
<keyword evidence="4 7" id="KW-0963">Cytoplasm</keyword>
<dbReference type="InterPro" id="IPR020861">
    <property type="entry name" value="Triosephosphate_isomerase_AS"/>
</dbReference>
<protein>
    <recommendedName>
        <fullName evidence="7 8">Triosephosphate isomerase</fullName>
        <shortName evidence="7">TIM</shortName>
        <shortName evidence="7">TPI</shortName>
        <ecNumber evidence="7 8">5.3.1.1</ecNumber>
    </recommendedName>
    <alternativeName>
        <fullName evidence="7">Triose-phosphate isomerase</fullName>
    </alternativeName>
</protein>
<feature type="binding site" evidence="7">
    <location>
        <position position="174"/>
    </location>
    <ligand>
        <name>substrate</name>
    </ligand>
</feature>
<organism evidence="9 10">
    <name type="scientific">Reichenbachiella faecimaris</name>
    <dbReference type="NCBI Taxonomy" id="692418"/>
    <lineage>
        <taxon>Bacteria</taxon>
        <taxon>Pseudomonadati</taxon>
        <taxon>Bacteroidota</taxon>
        <taxon>Cytophagia</taxon>
        <taxon>Cytophagales</taxon>
        <taxon>Reichenbachiellaceae</taxon>
        <taxon>Reichenbachiella</taxon>
    </lineage>
</organism>
<keyword evidence="10" id="KW-1185">Reference proteome</keyword>
<evidence type="ECO:0000256" key="7">
    <source>
        <dbReference type="HAMAP-Rule" id="MF_00147"/>
    </source>
</evidence>
<gene>
    <name evidence="7" type="primary">tpiA</name>
    <name evidence="9" type="ORF">SAMN04488029_2033</name>
</gene>
<dbReference type="HAMAP" id="MF_00147_B">
    <property type="entry name" value="TIM_B"/>
    <property type="match status" value="1"/>
</dbReference>
<dbReference type="PANTHER" id="PTHR21139">
    <property type="entry name" value="TRIOSEPHOSPHATE ISOMERASE"/>
    <property type="match status" value="1"/>
</dbReference>
<dbReference type="Gene3D" id="3.20.20.70">
    <property type="entry name" value="Aldolase class I"/>
    <property type="match status" value="1"/>
</dbReference>
<dbReference type="InterPro" id="IPR013785">
    <property type="entry name" value="Aldolase_TIM"/>
</dbReference>
<evidence type="ECO:0000256" key="1">
    <source>
        <dbReference type="ARBA" id="ARBA00004680"/>
    </source>
</evidence>
<comment type="subunit">
    <text evidence="7 8">Homodimer.</text>
</comment>
<dbReference type="GO" id="GO:0046166">
    <property type="term" value="P:glyceraldehyde-3-phosphate biosynthetic process"/>
    <property type="evidence" value="ECO:0007669"/>
    <property type="project" value="TreeGrafter"/>
</dbReference>
<dbReference type="InterPro" id="IPR022896">
    <property type="entry name" value="TrioseP_Isoase_bac/euk"/>
</dbReference>
<sequence>MRKKIVAGNWKMNNDLEAGKKLAQEVLDKATGNEEAQIVLGTPFIHLTALAESVVGKKGIEVAAQNCSDKAAGAYTGETSAEMIKSTGVNYVILGHSERREYFNETNEQLAAKLDLALVNNLTPIFCCGEPLEIREADTQYDYVKKQLTESLFHLSVEDFAKISIAYEPIWAIGTGKTATAAQAQEMHAELRSHLASKFGQEAADACPILYGGSCKPSNAKEIFEGVDVDGGLIGGASLDADDFLAIVNSF</sequence>
<evidence type="ECO:0000256" key="2">
    <source>
        <dbReference type="ARBA" id="ARBA00007422"/>
    </source>
</evidence>
<evidence type="ECO:0000313" key="10">
    <source>
        <dbReference type="Proteomes" id="UP000192472"/>
    </source>
</evidence>
<dbReference type="PROSITE" id="PS00171">
    <property type="entry name" value="TIM_1"/>
    <property type="match status" value="1"/>
</dbReference>
<dbReference type="PANTHER" id="PTHR21139:SF42">
    <property type="entry name" value="TRIOSEPHOSPHATE ISOMERASE"/>
    <property type="match status" value="1"/>
</dbReference>
<dbReference type="GO" id="GO:0019563">
    <property type="term" value="P:glycerol catabolic process"/>
    <property type="evidence" value="ECO:0007669"/>
    <property type="project" value="TreeGrafter"/>
</dbReference>
<dbReference type="GO" id="GO:0006096">
    <property type="term" value="P:glycolytic process"/>
    <property type="evidence" value="ECO:0007669"/>
    <property type="project" value="UniProtKB-UniRule"/>
</dbReference>
<comment type="subcellular location">
    <subcellularLocation>
        <location evidence="7 8">Cytoplasm</location>
    </subcellularLocation>
</comment>
<accession>A0A1W2GCV5</accession>
<dbReference type="UniPathway" id="UPA00109">
    <property type="reaction ID" value="UER00189"/>
</dbReference>
<dbReference type="Pfam" id="PF00121">
    <property type="entry name" value="TIM"/>
    <property type="match status" value="1"/>
</dbReference>
<keyword evidence="5 7" id="KW-0324">Glycolysis</keyword>
<dbReference type="InterPro" id="IPR035990">
    <property type="entry name" value="TIM_sf"/>
</dbReference>
<comment type="pathway">
    <text evidence="1 7 8">Carbohydrate degradation; glycolysis; D-glyceraldehyde 3-phosphate from glycerone phosphate: step 1/1.</text>
</comment>
<dbReference type="SUPFAM" id="SSF51351">
    <property type="entry name" value="Triosephosphate isomerase (TIM)"/>
    <property type="match status" value="1"/>
</dbReference>
<keyword evidence="6 7" id="KW-0413">Isomerase</keyword>
<feature type="active site" description="Proton acceptor" evidence="7">
    <location>
        <position position="168"/>
    </location>
</feature>
<evidence type="ECO:0000256" key="4">
    <source>
        <dbReference type="ARBA" id="ARBA00022490"/>
    </source>
</evidence>
<dbReference type="STRING" id="692418.SAMN04488029_2033"/>